<dbReference type="OrthoDB" id="9781705at2"/>
<dbReference type="RefSeq" id="WP_055123235.1">
    <property type="nucleotide sequence ID" value="NZ_LKST01000004.1"/>
</dbReference>
<evidence type="ECO:0000259" key="1">
    <source>
        <dbReference type="Pfam" id="PF04069"/>
    </source>
</evidence>
<dbReference type="Gene3D" id="3.40.190.120">
    <property type="entry name" value="Osmoprotection protein (prox), domain 2"/>
    <property type="match status" value="1"/>
</dbReference>
<evidence type="ECO:0000313" key="2">
    <source>
        <dbReference type="EMBL" id="KQB83202.1"/>
    </source>
</evidence>
<reference evidence="2 3" key="1">
    <citation type="submission" date="2015-10" db="EMBL/GenBank/DDBJ databases">
        <title>Corynebacteirum lowii and Corynebacterium oculi species nova, derived from human clinical disease and and emended description of Corynebacterium mastiditis.</title>
        <authorList>
            <person name="Bernard K."/>
            <person name="Pacheco A.L."/>
            <person name="Mcdougall C."/>
            <person name="Burtx T."/>
            <person name="Weibe D."/>
            <person name="Tyler S."/>
            <person name="Olson A.B."/>
            <person name="Cnockaert M."/>
            <person name="Eguchi H."/>
            <person name="Kuwahara T."/>
            <person name="Nakayama-Imaohji H."/>
            <person name="Boudewijins M."/>
            <person name="Van Hoecke F."/>
            <person name="Bernier A.-M."/>
            <person name="Vandamme P."/>
        </authorList>
    </citation>
    <scope>NUCLEOTIDE SEQUENCE [LARGE SCALE GENOMIC DNA]</scope>
    <source>
        <strain evidence="2 3">NML 130210</strain>
    </source>
</reference>
<dbReference type="GO" id="GO:0043190">
    <property type="term" value="C:ATP-binding cassette (ABC) transporter complex"/>
    <property type="evidence" value="ECO:0007669"/>
    <property type="project" value="InterPro"/>
</dbReference>
<keyword evidence="3" id="KW-1185">Reference proteome</keyword>
<dbReference type="Pfam" id="PF04069">
    <property type="entry name" value="OpuAC"/>
    <property type="match status" value="1"/>
</dbReference>
<gene>
    <name evidence="2" type="primary">osmF</name>
    <name evidence="2" type="ORF">Cocul_02175</name>
</gene>
<dbReference type="PROSITE" id="PS51257">
    <property type="entry name" value="PROKAR_LIPOPROTEIN"/>
    <property type="match status" value="1"/>
</dbReference>
<sequence>MIRHASTRVTITALFLGLAVGFTGCTREDPLASPGAASSAIVVGSQDYYSNEILAEIYAQALEQAGFTVDRQFRIGQREVYLPEIEAGSISLIPEYTGNLLQYWAPEAPSGGSTEVYEELRQRAPAGVIVLDQSSATDQDSYTVTREFAQEWGLTGMDDLAQVPGPLRYGAPSEAESRPYGPRGLAEKYGVDVRFTPIEDSGGPLTLKALKDGDVQVANIYSADPAIEANGLVTLEDPLGLLLPSHVVPVAHEGLDESARRVLNSVSAALTTADLIALNARSVQEQQRTERIAREWLGEHPSVSRGVE</sequence>
<dbReference type="AlphaFoldDB" id="A0A0N8VZ86"/>
<name>A0A0N8VZ86_9CORY</name>
<dbReference type="Gene3D" id="3.40.190.10">
    <property type="entry name" value="Periplasmic binding protein-like II"/>
    <property type="match status" value="1"/>
</dbReference>
<dbReference type="Proteomes" id="UP000050517">
    <property type="component" value="Unassembled WGS sequence"/>
</dbReference>
<accession>A0A0N8VZ86</accession>
<evidence type="ECO:0000313" key="3">
    <source>
        <dbReference type="Proteomes" id="UP000050517"/>
    </source>
</evidence>
<dbReference type="EMBL" id="LKST01000004">
    <property type="protein sequence ID" value="KQB83202.1"/>
    <property type="molecule type" value="Genomic_DNA"/>
</dbReference>
<comment type="caution">
    <text evidence="2">The sequence shown here is derived from an EMBL/GenBank/DDBJ whole genome shotgun (WGS) entry which is preliminary data.</text>
</comment>
<dbReference type="SUPFAM" id="SSF53850">
    <property type="entry name" value="Periplasmic binding protein-like II"/>
    <property type="match status" value="1"/>
</dbReference>
<dbReference type="PATRIC" id="fig|1544416.3.peg.2170"/>
<proteinExistence type="predicted"/>
<protein>
    <submittedName>
        <fullName evidence="2">Putative osmoprotectant uptake system substrate-binding protein OsmF</fullName>
    </submittedName>
</protein>
<dbReference type="CDD" id="cd13606">
    <property type="entry name" value="PBP2_ProX_like"/>
    <property type="match status" value="1"/>
</dbReference>
<dbReference type="GO" id="GO:0022857">
    <property type="term" value="F:transmembrane transporter activity"/>
    <property type="evidence" value="ECO:0007669"/>
    <property type="project" value="InterPro"/>
</dbReference>
<feature type="domain" description="ABC-type glycine betaine transport system substrate-binding" evidence="1">
    <location>
        <begin position="41"/>
        <end position="298"/>
    </location>
</feature>
<dbReference type="STRING" id="1544416.Cocul_02175"/>
<organism evidence="2 3">
    <name type="scientific">Corynebacterium oculi</name>
    <dbReference type="NCBI Taxonomy" id="1544416"/>
    <lineage>
        <taxon>Bacteria</taxon>
        <taxon>Bacillati</taxon>
        <taxon>Actinomycetota</taxon>
        <taxon>Actinomycetes</taxon>
        <taxon>Mycobacteriales</taxon>
        <taxon>Corynebacteriaceae</taxon>
        <taxon>Corynebacterium</taxon>
    </lineage>
</organism>
<dbReference type="InterPro" id="IPR007210">
    <property type="entry name" value="ABC_Gly_betaine_transp_sub-bd"/>
</dbReference>